<dbReference type="PATRIC" id="fig|1454001.3.peg.145"/>
<dbReference type="Pfam" id="PF12704">
    <property type="entry name" value="MacB_PCD"/>
    <property type="match status" value="1"/>
</dbReference>
<evidence type="ECO:0000256" key="3">
    <source>
        <dbReference type="ARBA" id="ARBA00022475"/>
    </source>
</evidence>
<comment type="similarity">
    <text evidence="2">Belongs to the ABC-4 integral membrane protein family. LolC/E subfamily.</text>
</comment>
<dbReference type="InterPro" id="IPR025857">
    <property type="entry name" value="MacB_PCD"/>
</dbReference>
<proteinExistence type="inferred from homology"/>
<keyword evidence="4 7" id="KW-0812">Transmembrane</keyword>
<dbReference type="PANTHER" id="PTHR30489:SF0">
    <property type="entry name" value="LIPOPROTEIN-RELEASING SYSTEM TRANSMEMBRANE PROTEIN LOLE"/>
    <property type="match status" value="1"/>
</dbReference>
<keyword evidence="3" id="KW-1003">Cell membrane</keyword>
<feature type="domain" description="ABC3 transporter permease C-terminal" evidence="8">
    <location>
        <begin position="272"/>
        <end position="394"/>
    </location>
</feature>
<sequence>MLSLALRNILRHKLRTGMTVGAIVFGVVGLIVTGGFVQDILFQLSEATIHSQSGHLQVYRKGFYESGSRSPEKYLIDEPRIIQKGIEALPATAETMARISFTGLLSNGRSDLSIVGEGVEADKEARLGSYLKISAGRQLTDRDQYGILLGDGVATSMKLKPGDPVTLLVSTTAGATNTMDFEVVGVFQTFSKEFDARAVRIPLAGSQELFASSGANSIVVSLHRTDETEATALTLGRQLDAQRYEIRTWRELNDFYQKAVDLYDRQFGVLRLIVLLMVLLTVANTVNMSVFERIGEFGTLLALGNRSRDIFRLVILENALIGLIGALTGAAAGIVVATALTALGIEMPPLPNANTGYVVSIRVLPAAVASAFAIGLGATVLAAILPALRVSRNQIAESLRQNH</sequence>
<feature type="transmembrane region" description="Helical" evidence="7">
    <location>
        <begin position="268"/>
        <end position="290"/>
    </location>
</feature>
<evidence type="ECO:0000256" key="1">
    <source>
        <dbReference type="ARBA" id="ARBA00004651"/>
    </source>
</evidence>
<accession>A0A011NYR9</accession>
<dbReference type="InterPro" id="IPR051447">
    <property type="entry name" value="Lipoprotein-release_system"/>
</dbReference>
<dbReference type="STRING" id="1454001.AW08_00295"/>
<evidence type="ECO:0000313" key="11">
    <source>
        <dbReference type="Proteomes" id="UP000020218"/>
    </source>
</evidence>
<evidence type="ECO:0000256" key="2">
    <source>
        <dbReference type="ARBA" id="ARBA00005236"/>
    </source>
</evidence>
<comment type="subcellular location">
    <subcellularLocation>
        <location evidence="1">Cell membrane</location>
        <topology evidence="1">Multi-pass membrane protein</topology>
    </subcellularLocation>
</comment>
<feature type="transmembrane region" description="Helical" evidence="7">
    <location>
        <begin position="20"/>
        <end position="37"/>
    </location>
</feature>
<evidence type="ECO:0000256" key="5">
    <source>
        <dbReference type="ARBA" id="ARBA00022989"/>
    </source>
</evidence>
<evidence type="ECO:0000313" key="10">
    <source>
        <dbReference type="EMBL" id="EXI69802.1"/>
    </source>
</evidence>
<feature type="domain" description="MacB-like periplasmic core" evidence="9">
    <location>
        <begin position="16"/>
        <end position="231"/>
    </location>
</feature>
<reference evidence="10" key="1">
    <citation type="submission" date="2014-02" db="EMBL/GenBank/DDBJ databases">
        <title>Expanding our view of genomic diversity in Candidatus Accumulibacter clades.</title>
        <authorList>
            <person name="Skennerton C.T."/>
            <person name="Barr J.J."/>
            <person name="Slater F.R."/>
            <person name="Bond P.L."/>
            <person name="Tyson G.W."/>
        </authorList>
    </citation>
    <scope>NUCLEOTIDE SEQUENCE [LARGE SCALE GENOMIC DNA]</scope>
</reference>
<evidence type="ECO:0000256" key="4">
    <source>
        <dbReference type="ARBA" id="ARBA00022692"/>
    </source>
</evidence>
<keyword evidence="5 7" id="KW-1133">Transmembrane helix</keyword>
<keyword evidence="6 7" id="KW-0472">Membrane</keyword>
<dbReference type="GO" id="GO:0044874">
    <property type="term" value="P:lipoprotein localization to outer membrane"/>
    <property type="evidence" value="ECO:0007669"/>
    <property type="project" value="TreeGrafter"/>
</dbReference>
<organism evidence="10 11">
    <name type="scientific">Candidatus Accumulibacter adjunctus</name>
    <dbReference type="NCBI Taxonomy" id="1454001"/>
    <lineage>
        <taxon>Bacteria</taxon>
        <taxon>Pseudomonadati</taxon>
        <taxon>Pseudomonadota</taxon>
        <taxon>Betaproteobacteria</taxon>
        <taxon>Candidatus Accumulibacter</taxon>
    </lineage>
</organism>
<dbReference type="InterPro" id="IPR003838">
    <property type="entry name" value="ABC3_permease_C"/>
</dbReference>
<gene>
    <name evidence="10" type="primary">lolE_3</name>
    <name evidence="10" type="ORF">AW08_00295</name>
</gene>
<keyword evidence="10" id="KW-0449">Lipoprotein</keyword>
<feature type="transmembrane region" description="Helical" evidence="7">
    <location>
        <begin position="310"/>
        <end position="343"/>
    </location>
</feature>
<evidence type="ECO:0000256" key="6">
    <source>
        <dbReference type="ARBA" id="ARBA00023136"/>
    </source>
</evidence>
<evidence type="ECO:0000256" key="7">
    <source>
        <dbReference type="SAM" id="Phobius"/>
    </source>
</evidence>
<dbReference type="Pfam" id="PF02687">
    <property type="entry name" value="FtsX"/>
    <property type="match status" value="1"/>
</dbReference>
<evidence type="ECO:0000259" key="8">
    <source>
        <dbReference type="Pfam" id="PF02687"/>
    </source>
</evidence>
<name>A0A011NYR9_9PROT</name>
<comment type="caution">
    <text evidence="10">The sequence shown here is derived from an EMBL/GenBank/DDBJ whole genome shotgun (WGS) entry which is preliminary data.</text>
</comment>
<feature type="transmembrane region" description="Helical" evidence="7">
    <location>
        <begin position="363"/>
        <end position="385"/>
    </location>
</feature>
<dbReference type="PANTHER" id="PTHR30489">
    <property type="entry name" value="LIPOPROTEIN-RELEASING SYSTEM TRANSMEMBRANE PROTEIN LOLE"/>
    <property type="match status" value="1"/>
</dbReference>
<protein>
    <submittedName>
        <fullName evidence="10">Lipoprotein-releasing system transmembrane protein LolE</fullName>
    </submittedName>
</protein>
<dbReference type="EMBL" id="JFAX01000001">
    <property type="protein sequence ID" value="EXI69802.1"/>
    <property type="molecule type" value="Genomic_DNA"/>
</dbReference>
<dbReference type="AlphaFoldDB" id="A0A011NYR9"/>
<dbReference type="Proteomes" id="UP000020218">
    <property type="component" value="Unassembled WGS sequence"/>
</dbReference>
<keyword evidence="11" id="KW-1185">Reference proteome</keyword>
<evidence type="ECO:0000259" key="9">
    <source>
        <dbReference type="Pfam" id="PF12704"/>
    </source>
</evidence>
<dbReference type="GO" id="GO:0098797">
    <property type="term" value="C:plasma membrane protein complex"/>
    <property type="evidence" value="ECO:0007669"/>
    <property type="project" value="TreeGrafter"/>
</dbReference>